<comment type="caution">
    <text evidence="10">The sequence shown here is derived from an EMBL/GenBank/DDBJ whole genome shotgun (WGS) entry which is preliminary data.</text>
</comment>
<feature type="transmembrane region" description="Helical" evidence="8">
    <location>
        <begin position="43"/>
        <end position="61"/>
    </location>
</feature>
<dbReference type="InterPro" id="IPR051311">
    <property type="entry name" value="DedA_domain"/>
</dbReference>
<evidence type="ECO:0000256" key="5">
    <source>
        <dbReference type="ARBA" id="ARBA00022989"/>
    </source>
</evidence>
<dbReference type="GO" id="GO:0005886">
    <property type="term" value="C:plasma membrane"/>
    <property type="evidence" value="ECO:0007669"/>
    <property type="project" value="UniProtKB-SubCell"/>
</dbReference>
<keyword evidence="3" id="KW-1003">Cell membrane</keyword>
<proteinExistence type="inferred from homology"/>
<dbReference type="Pfam" id="PF09335">
    <property type="entry name" value="VTT_dom"/>
    <property type="match status" value="1"/>
</dbReference>
<accession>A0A9W6IBY8</accession>
<comment type="similarity">
    <text evidence="2">Belongs to the DedA family.</text>
</comment>
<dbReference type="PANTHER" id="PTHR42709:SF6">
    <property type="entry name" value="UNDECAPRENYL PHOSPHATE TRANSPORTER A"/>
    <property type="match status" value="1"/>
</dbReference>
<dbReference type="RefSeq" id="WP_271223123.1">
    <property type="nucleotide sequence ID" value="NZ_BAAAVD010000004.1"/>
</dbReference>
<keyword evidence="5 8" id="KW-1133">Transmembrane helix</keyword>
<feature type="domain" description="VTT" evidence="9">
    <location>
        <begin position="61"/>
        <end position="176"/>
    </location>
</feature>
<evidence type="ECO:0000256" key="8">
    <source>
        <dbReference type="SAM" id="Phobius"/>
    </source>
</evidence>
<evidence type="ECO:0000259" key="9">
    <source>
        <dbReference type="Pfam" id="PF09335"/>
    </source>
</evidence>
<evidence type="ECO:0000313" key="11">
    <source>
        <dbReference type="Proteomes" id="UP001143474"/>
    </source>
</evidence>
<dbReference type="InterPro" id="IPR032816">
    <property type="entry name" value="VTT_dom"/>
</dbReference>
<reference evidence="10" key="2">
    <citation type="submission" date="2023-01" db="EMBL/GenBank/DDBJ databases">
        <authorList>
            <person name="Sun Q."/>
            <person name="Evtushenko L."/>
        </authorList>
    </citation>
    <scope>NUCLEOTIDE SEQUENCE</scope>
    <source>
        <strain evidence="10">VKM Ac-2007</strain>
    </source>
</reference>
<dbReference type="AlphaFoldDB" id="A0A9W6IBY8"/>
<keyword evidence="6 8" id="KW-0472">Membrane</keyword>
<evidence type="ECO:0000256" key="3">
    <source>
        <dbReference type="ARBA" id="ARBA00022475"/>
    </source>
</evidence>
<comment type="subcellular location">
    <subcellularLocation>
        <location evidence="1">Cell membrane</location>
        <topology evidence="1">Multi-pass membrane protein</topology>
    </subcellularLocation>
</comment>
<evidence type="ECO:0000256" key="1">
    <source>
        <dbReference type="ARBA" id="ARBA00004651"/>
    </source>
</evidence>
<dbReference type="EMBL" id="BSEV01000038">
    <property type="protein sequence ID" value="GLK14894.1"/>
    <property type="molecule type" value="Genomic_DNA"/>
</dbReference>
<feature type="transmembrane region" description="Helical" evidence="8">
    <location>
        <begin position="156"/>
        <end position="174"/>
    </location>
</feature>
<gene>
    <name evidence="10" type="ORF">GCM10017600_83070</name>
</gene>
<keyword evidence="4 8" id="KW-0812">Transmembrane</keyword>
<keyword evidence="11" id="KW-1185">Reference proteome</keyword>
<evidence type="ECO:0000313" key="10">
    <source>
        <dbReference type="EMBL" id="GLK14894.1"/>
    </source>
</evidence>
<evidence type="ECO:0000256" key="7">
    <source>
        <dbReference type="SAM" id="MobiDB-lite"/>
    </source>
</evidence>
<reference evidence="10" key="1">
    <citation type="journal article" date="2014" name="Int. J. Syst. Evol. Microbiol.">
        <title>Complete genome sequence of Corynebacterium casei LMG S-19264T (=DSM 44701T), isolated from a smear-ripened cheese.</title>
        <authorList>
            <consortium name="US DOE Joint Genome Institute (JGI-PGF)"/>
            <person name="Walter F."/>
            <person name="Albersmeier A."/>
            <person name="Kalinowski J."/>
            <person name="Ruckert C."/>
        </authorList>
    </citation>
    <scope>NUCLEOTIDE SEQUENCE</scope>
    <source>
        <strain evidence="10">VKM Ac-2007</strain>
    </source>
</reference>
<feature type="transmembrane region" description="Helical" evidence="8">
    <location>
        <begin position="73"/>
        <end position="97"/>
    </location>
</feature>
<organism evidence="10 11">
    <name type="scientific">Streptosporangium carneum</name>
    <dbReference type="NCBI Taxonomy" id="47481"/>
    <lineage>
        <taxon>Bacteria</taxon>
        <taxon>Bacillati</taxon>
        <taxon>Actinomycetota</taxon>
        <taxon>Actinomycetes</taxon>
        <taxon>Streptosporangiales</taxon>
        <taxon>Streptosporangiaceae</taxon>
        <taxon>Streptosporangium</taxon>
    </lineage>
</organism>
<feature type="transmembrane region" description="Helical" evidence="8">
    <location>
        <begin position="180"/>
        <end position="202"/>
    </location>
</feature>
<evidence type="ECO:0000256" key="4">
    <source>
        <dbReference type="ARBA" id="ARBA00022692"/>
    </source>
</evidence>
<name>A0A9W6IBY8_9ACTN</name>
<dbReference type="Proteomes" id="UP001143474">
    <property type="component" value="Unassembled WGS sequence"/>
</dbReference>
<sequence length="236" mass="23826">MPRRLAFMALGVAVFVLVAFFVVEALGAPLLVDPFDGLTGDGPAAALLGVGLLVADVLIPVPSSLVMTAFGALYGLFAGALLAWAGGVGATVVGFALGRRGTGFVTRHAGPAERERAERLLARWGVLAVIVTRPLPVLAETVAIVAGASSLTWRQLLVGATVGTSPAAVVYALAGAVAPGLATGVLVPALVFALAGFGWFAARLVERRVDTRAAVAPPRSHGGAVDPSGRPGESHP</sequence>
<dbReference type="PANTHER" id="PTHR42709">
    <property type="entry name" value="ALKALINE PHOSPHATASE LIKE PROTEIN"/>
    <property type="match status" value="1"/>
</dbReference>
<feature type="transmembrane region" description="Helical" evidence="8">
    <location>
        <begin position="124"/>
        <end position="149"/>
    </location>
</feature>
<protein>
    <recommendedName>
        <fullName evidence="9">VTT domain-containing protein</fullName>
    </recommendedName>
</protein>
<feature type="region of interest" description="Disordered" evidence="7">
    <location>
        <begin position="215"/>
        <end position="236"/>
    </location>
</feature>
<evidence type="ECO:0000256" key="6">
    <source>
        <dbReference type="ARBA" id="ARBA00023136"/>
    </source>
</evidence>
<evidence type="ECO:0000256" key="2">
    <source>
        <dbReference type="ARBA" id="ARBA00010792"/>
    </source>
</evidence>